<dbReference type="PANTHER" id="PTHR43369">
    <property type="entry name" value="PHOSPHORIBOSYLGLYCINAMIDE FORMYLTRANSFERASE"/>
    <property type="match status" value="1"/>
</dbReference>
<feature type="binding site" evidence="4">
    <location>
        <position position="90"/>
    </location>
    <ligand>
        <name>(6R)-10-formyltetrahydrofolate</name>
        <dbReference type="ChEBI" id="CHEBI:195366"/>
    </ligand>
</feature>
<dbReference type="Gene3D" id="3.40.50.170">
    <property type="entry name" value="Formyl transferase, N-terminal domain"/>
    <property type="match status" value="1"/>
</dbReference>
<feature type="domain" description="Formyl transferase N-terminal" evidence="5">
    <location>
        <begin position="6"/>
        <end position="231"/>
    </location>
</feature>
<comment type="function">
    <text evidence="4">Catalyzes the transfer of a formyl group from 10-formyltetrahydrofolate to 5-phospho-ribosyl-glycinamide (GAR), producing 5-phospho-ribosyl-N-formylglycinamide (FGAR) and tetrahydrofolate.</text>
</comment>
<comment type="pathway">
    <text evidence="1 4">Purine metabolism; IMP biosynthesis via de novo pathway; N(2)-formyl-N(1)-(5-phospho-D-ribosyl)glycinamide from N(1)-(5-phospho-D-ribosyl)glycinamide (10-formyl THF route): step 1/1.</text>
</comment>
<proteinExistence type="inferred from homology"/>
<comment type="similarity">
    <text evidence="4">Belongs to the GART family.</text>
</comment>
<evidence type="ECO:0000256" key="2">
    <source>
        <dbReference type="ARBA" id="ARBA00022679"/>
    </source>
</evidence>
<dbReference type="GO" id="GO:0006189">
    <property type="term" value="P:'de novo' IMP biosynthetic process"/>
    <property type="evidence" value="ECO:0007669"/>
    <property type="project" value="UniProtKB-UniRule"/>
</dbReference>
<evidence type="ECO:0000259" key="5">
    <source>
        <dbReference type="Pfam" id="PF00551"/>
    </source>
</evidence>
<dbReference type="InterPro" id="IPR002376">
    <property type="entry name" value="Formyl_transf_N"/>
</dbReference>
<protein>
    <recommendedName>
        <fullName evidence="4">Phosphoribosylglycinamide formyltransferase</fullName>
        <ecNumber evidence="4">2.1.2.2</ecNumber>
    </recommendedName>
    <alternativeName>
        <fullName evidence="4">5'-phosphoribosylglycinamide transformylase</fullName>
    </alternativeName>
    <alternativeName>
        <fullName evidence="4">GAR transformylase</fullName>
        <shortName evidence="4">GART</shortName>
    </alternativeName>
</protein>
<evidence type="ECO:0000256" key="3">
    <source>
        <dbReference type="ARBA" id="ARBA00022755"/>
    </source>
</evidence>
<dbReference type="GO" id="GO:0005737">
    <property type="term" value="C:cytoplasm"/>
    <property type="evidence" value="ECO:0007669"/>
    <property type="project" value="TreeGrafter"/>
</dbReference>
<dbReference type="NCBIfam" id="TIGR00639">
    <property type="entry name" value="PurN"/>
    <property type="match status" value="1"/>
</dbReference>
<dbReference type="AlphaFoldDB" id="A0A975GMQ1"/>
<gene>
    <name evidence="4 6" type="primary">purN</name>
    <name evidence="6" type="ORF">dnm_032060</name>
</gene>
<feature type="binding site" evidence="4">
    <location>
        <position position="157"/>
    </location>
    <ligand>
        <name>(6R)-10-formyltetrahydrofolate</name>
        <dbReference type="ChEBI" id="CHEBI:195366"/>
    </ligand>
</feature>
<feature type="binding site" evidence="4">
    <location>
        <begin position="15"/>
        <end position="17"/>
    </location>
    <ligand>
        <name>N(1)-(5-phospho-beta-D-ribosyl)glycinamide</name>
        <dbReference type="ChEBI" id="CHEBI:143788"/>
    </ligand>
</feature>
<keyword evidence="2 4" id="KW-0808">Transferase</keyword>
<accession>A0A975GMQ1</accession>
<dbReference type="SUPFAM" id="SSF53328">
    <property type="entry name" value="Formyltransferase"/>
    <property type="match status" value="1"/>
</dbReference>
<comment type="catalytic activity">
    <reaction evidence="4">
        <text>N(1)-(5-phospho-beta-D-ribosyl)glycinamide + (6R)-10-formyltetrahydrofolate = N(2)-formyl-N(1)-(5-phospho-beta-D-ribosyl)glycinamide + (6S)-5,6,7,8-tetrahydrofolate + H(+)</text>
        <dbReference type="Rhea" id="RHEA:15053"/>
        <dbReference type="ChEBI" id="CHEBI:15378"/>
        <dbReference type="ChEBI" id="CHEBI:57453"/>
        <dbReference type="ChEBI" id="CHEBI:143788"/>
        <dbReference type="ChEBI" id="CHEBI:147286"/>
        <dbReference type="ChEBI" id="CHEBI:195366"/>
        <dbReference type="EC" id="2.1.2.2"/>
    </reaction>
</comment>
<dbReference type="RefSeq" id="WP_207682488.1">
    <property type="nucleotide sequence ID" value="NZ_CP061800.1"/>
</dbReference>
<feature type="active site" description="Proton donor" evidence="4">
    <location>
        <position position="159"/>
    </location>
</feature>
<dbReference type="Proteomes" id="UP000663722">
    <property type="component" value="Chromosome"/>
</dbReference>
<dbReference type="InterPro" id="IPR004607">
    <property type="entry name" value="GART"/>
</dbReference>
<sequence>MSKKIRIGTLISGSGTNLQAIIDSCESGNTDGEVVFIGSDNPNASGLERGHRHGIPTFTADYKSIIEGIKKAPEKIIPPDDFDMNDLISKQSLFSEDFDAEKMKVFMITRAIAEAKLLEYMKAYPFDLLVLAGFMRTLTPYFIDRINTVPGNLRIMNIHPSLLPAFPGVDGYGDTFRYGCKIGGCTVHFVDYGEDSGPIIGQKTFQIQEHDTLETIKKKGLSLEWELYSECIQMFAEDRLKVVEMTHILENGKKMRRTVVKIDPRIAG</sequence>
<reference evidence="6" key="1">
    <citation type="journal article" date="2021" name="Microb. Physiol.">
        <title>Proteogenomic Insights into the Physiology of Marine, Sulfate-Reducing, Filamentous Desulfonema limicola and Desulfonema magnum.</title>
        <authorList>
            <person name="Schnaars V."/>
            <person name="Wohlbrand L."/>
            <person name="Scheve S."/>
            <person name="Hinrichs C."/>
            <person name="Reinhardt R."/>
            <person name="Rabus R."/>
        </authorList>
    </citation>
    <scope>NUCLEOTIDE SEQUENCE</scope>
    <source>
        <strain evidence="6">4be13</strain>
    </source>
</reference>
<keyword evidence="3 4" id="KW-0658">Purine biosynthesis</keyword>
<dbReference type="EC" id="2.1.2.2" evidence="4"/>
<comment type="caution">
    <text evidence="4">Lacks conserved residue(s) required for the propagation of feature annotation.</text>
</comment>
<evidence type="ECO:0000313" key="7">
    <source>
        <dbReference type="Proteomes" id="UP000663722"/>
    </source>
</evidence>
<organism evidence="6 7">
    <name type="scientific">Desulfonema magnum</name>
    <dbReference type="NCBI Taxonomy" id="45655"/>
    <lineage>
        <taxon>Bacteria</taxon>
        <taxon>Pseudomonadati</taxon>
        <taxon>Thermodesulfobacteriota</taxon>
        <taxon>Desulfobacteria</taxon>
        <taxon>Desulfobacterales</taxon>
        <taxon>Desulfococcaceae</taxon>
        <taxon>Desulfonema</taxon>
    </lineage>
</organism>
<evidence type="ECO:0000313" key="6">
    <source>
        <dbReference type="EMBL" id="QTA87176.1"/>
    </source>
</evidence>
<dbReference type="Pfam" id="PF00551">
    <property type="entry name" value="Formyl_trans_N"/>
    <property type="match status" value="1"/>
</dbReference>
<dbReference type="PANTHER" id="PTHR43369:SF2">
    <property type="entry name" value="PHOSPHORIBOSYLGLYCINAMIDE FORMYLTRANSFERASE"/>
    <property type="match status" value="1"/>
</dbReference>
<dbReference type="InterPro" id="IPR036477">
    <property type="entry name" value="Formyl_transf_N_sf"/>
</dbReference>
<dbReference type="GO" id="GO:0004644">
    <property type="term" value="F:phosphoribosylglycinamide formyltransferase activity"/>
    <property type="evidence" value="ECO:0007669"/>
    <property type="project" value="UniProtKB-UniRule"/>
</dbReference>
<dbReference type="KEGG" id="dmm:dnm_032060"/>
<evidence type="ECO:0000256" key="1">
    <source>
        <dbReference type="ARBA" id="ARBA00005054"/>
    </source>
</evidence>
<dbReference type="CDD" id="cd08645">
    <property type="entry name" value="FMT_core_GART"/>
    <property type="match status" value="1"/>
</dbReference>
<evidence type="ECO:0000256" key="4">
    <source>
        <dbReference type="HAMAP-Rule" id="MF_01930"/>
    </source>
</evidence>
<dbReference type="HAMAP" id="MF_01930">
    <property type="entry name" value="PurN"/>
    <property type="match status" value="1"/>
</dbReference>
<feature type="site" description="Raises pKa of active site His" evidence="4">
    <location>
        <position position="195"/>
    </location>
</feature>
<keyword evidence="7" id="KW-1185">Reference proteome</keyword>
<name>A0A975GMQ1_9BACT</name>
<dbReference type="EMBL" id="CP061800">
    <property type="protein sequence ID" value="QTA87176.1"/>
    <property type="molecule type" value="Genomic_DNA"/>
</dbReference>